<proteinExistence type="predicted"/>
<name>A0A656UY95_SERMA</name>
<dbReference type="AlphaFoldDB" id="A0A656UY95"/>
<gene>
    <name evidence="1" type="ORF">AN695_0219575</name>
</gene>
<comment type="caution">
    <text evidence="1">The sequence shown here is derived from an EMBL/GenBank/DDBJ whole genome shotgun (WGS) entry which is preliminary data.</text>
</comment>
<accession>A0A656UY95</accession>
<reference evidence="2" key="1">
    <citation type="submission" date="2016-04" db="EMBL/GenBank/DDBJ databases">
        <authorList>
            <person name="Osei Sekyere J."/>
            <person name="Sivertsen A."/>
            <person name="Pedersen A.T."/>
            <person name="Sundsfjord A."/>
        </authorList>
    </citation>
    <scope>NUCLEOTIDE SEQUENCE [LARGE SCALE GENOMIC DNA]</scope>
    <source>
        <strain evidence="2">945174350</strain>
    </source>
</reference>
<organism evidence="1 2">
    <name type="scientific">Serratia marcescens</name>
    <dbReference type="NCBI Taxonomy" id="615"/>
    <lineage>
        <taxon>Bacteria</taxon>
        <taxon>Pseudomonadati</taxon>
        <taxon>Pseudomonadota</taxon>
        <taxon>Gammaproteobacteria</taxon>
        <taxon>Enterobacterales</taxon>
        <taxon>Yersiniaceae</taxon>
        <taxon>Serratia</taxon>
    </lineage>
</organism>
<protein>
    <submittedName>
        <fullName evidence="1">Uncharacterized protein</fullName>
    </submittedName>
</protein>
<sequence length="338" mass="35671">MAKLLPPGYCIVEQPGPLAFQAQQLFGGRTNDASRQFMAVNADSSWLKPGQIVLLMDPENPLTPDTMRLLRLTKQNVNRTIAPMTTDDAGFLQRNYGAIAALTSAGDKLFGTASDVGEKYFRQIESTLQKIERSYQSQFRSQGSLISQQFYAERAALFAELKVMVNKPVLSRLVQKAVKFKPYEDMRHALNLSSKSIVHEWSTAGVGAIRGYATYLDGASRAATFMKSGGYIAIAFSGLNATNEVMYACTAGREGDCPKVAVKEYSQFGFSTGGAILGGSGGAMLVGGICVAAGVATGGAAAFACGLVGSLGGGLLGGAAGEKVGSKFGDSVNTLFFD</sequence>
<dbReference type="Proteomes" id="UP000050489">
    <property type="component" value="Unassembled WGS sequence"/>
</dbReference>
<dbReference type="EMBL" id="LJEX02000105">
    <property type="protein sequence ID" value="OCO83305.1"/>
    <property type="molecule type" value="Genomic_DNA"/>
</dbReference>
<evidence type="ECO:0000313" key="2">
    <source>
        <dbReference type="Proteomes" id="UP000050489"/>
    </source>
</evidence>
<evidence type="ECO:0000313" key="1">
    <source>
        <dbReference type="EMBL" id="OCO83305.1"/>
    </source>
</evidence>
<dbReference type="RefSeq" id="WP_048233218.1">
    <property type="nucleotide sequence ID" value="NZ_CADDTT010000009.1"/>
</dbReference>